<dbReference type="Proteomes" id="UP000793456">
    <property type="component" value="Chromosome V"/>
</dbReference>
<comment type="caution">
    <text evidence="1">The sequence shown here is derived from an EMBL/GenBank/DDBJ whole genome shotgun (WGS) entry which is preliminary data.</text>
</comment>
<evidence type="ECO:0000313" key="1">
    <source>
        <dbReference type="EMBL" id="TMS19249.1"/>
    </source>
</evidence>
<accession>A0ACD3RKM2</accession>
<reference evidence="1" key="1">
    <citation type="submission" date="2018-11" db="EMBL/GenBank/DDBJ databases">
        <title>The sequence and de novo assembly of Larimichthys crocea genome using PacBio and Hi-C technologies.</title>
        <authorList>
            <person name="Xu P."/>
            <person name="Chen B."/>
            <person name="Zhou Z."/>
            <person name="Ke Q."/>
            <person name="Wu Y."/>
            <person name="Bai H."/>
            <person name="Pu F."/>
        </authorList>
    </citation>
    <scope>NUCLEOTIDE SEQUENCE</scope>
    <source>
        <tissue evidence="1">Muscle</tissue>
    </source>
</reference>
<gene>
    <name evidence="1" type="ORF">E3U43_003570</name>
</gene>
<keyword evidence="2" id="KW-1185">Reference proteome</keyword>
<organism evidence="1 2">
    <name type="scientific">Larimichthys crocea</name>
    <name type="common">Large yellow croaker</name>
    <name type="synonym">Pseudosciaena crocea</name>
    <dbReference type="NCBI Taxonomy" id="215358"/>
    <lineage>
        <taxon>Eukaryota</taxon>
        <taxon>Metazoa</taxon>
        <taxon>Chordata</taxon>
        <taxon>Craniata</taxon>
        <taxon>Vertebrata</taxon>
        <taxon>Euteleostomi</taxon>
        <taxon>Actinopterygii</taxon>
        <taxon>Neopterygii</taxon>
        <taxon>Teleostei</taxon>
        <taxon>Neoteleostei</taxon>
        <taxon>Acanthomorphata</taxon>
        <taxon>Eupercaria</taxon>
        <taxon>Sciaenidae</taxon>
        <taxon>Larimichthys</taxon>
    </lineage>
</organism>
<sequence>MANHLELIQELQQLDKKRRTQQLKRWAVYEKEMQNKKRKADKKGRNANLQQESKRHVSFAASVALLEASARNDPDEVRYLLKNNVSPDLCNEDGLTALHQCCIDNYEEMVKILLDRGASVNAQDN</sequence>
<name>A0ACD3RKM2_LARCR</name>
<proteinExistence type="predicted"/>
<dbReference type="EMBL" id="CM011678">
    <property type="protein sequence ID" value="TMS19249.1"/>
    <property type="molecule type" value="Genomic_DNA"/>
</dbReference>
<protein>
    <submittedName>
        <fullName evidence="1">Uncharacterized protein</fullName>
    </submittedName>
</protein>
<evidence type="ECO:0000313" key="2">
    <source>
        <dbReference type="Proteomes" id="UP000793456"/>
    </source>
</evidence>